<keyword evidence="1" id="KW-0472">Membrane</keyword>
<dbReference type="RefSeq" id="WP_129718933.1">
    <property type="nucleotide sequence ID" value="NZ_PRLK01000008.1"/>
</dbReference>
<feature type="transmembrane region" description="Helical" evidence="1">
    <location>
        <begin position="12"/>
        <end position="36"/>
    </location>
</feature>
<keyword evidence="1" id="KW-1133">Transmembrane helix</keyword>
<sequence length="226" mass="25364">MNKNFKRGMIEGSTIVIILLSVALIGMGAFGIWAYINYTEARTDVDGQKDVAALQAKKEQAEEDEKKFAERVKEPNYVFHAPADLGGVQFNYPKTWSSYVDMDNSDGKGYYAYFHPSVVPPVPKNKIIQQRFALRMSITQGAVADALKPFEKAIKKGELATEAATVNGREATKVEGLFPNDENKNDRIRGIAYYFKVNDKVLMIRTDAATFKKDFDDIVAKTIKFN</sequence>
<reference evidence="2 3" key="2">
    <citation type="journal article" date="2020" name="Cell Rep.">
        <title>Acquisition and Adaptation of Ultra-small Parasitic Reduced Genome Bacteria to Mammalian Hosts.</title>
        <authorList>
            <person name="McLean J.S."/>
            <person name="Bor B."/>
            <person name="Kerns K.A."/>
            <person name="Liu Q."/>
            <person name="To T.T."/>
            <person name="Solden L."/>
            <person name="Hendrickson E.L."/>
            <person name="Wrighton K."/>
            <person name="Shi W."/>
            <person name="He X."/>
        </authorList>
    </citation>
    <scope>NUCLEOTIDE SEQUENCE [LARGE SCALE GENOMIC DNA]</scope>
    <source>
        <strain evidence="2 3">TM7_CMJM_G6_1_HOT_870</strain>
    </source>
</reference>
<protein>
    <submittedName>
        <fullName evidence="2">Uncharacterized protein</fullName>
    </submittedName>
</protein>
<organism evidence="2 3">
    <name type="scientific">Candidatus Nanogingivalis gingivitcus</name>
    <dbReference type="NCBI Taxonomy" id="2171992"/>
    <lineage>
        <taxon>Bacteria</taxon>
        <taxon>Candidatus Saccharimonadota</taxon>
        <taxon>Candidatus Nanosyncoccalia</taxon>
        <taxon>Candidatus Nanogingivales</taxon>
        <taxon>Candidatus Nanogingivalaceae</taxon>
        <taxon>Candidatus Nanogingivalis</taxon>
    </lineage>
</organism>
<accession>A0ABY0FJ88</accession>
<comment type="caution">
    <text evidence="2">The sequence shown here is derived from an EMBL/GenBank/DDBJ whole genome shotgun (WGS) entry which is preliminary data.</text>
</comment>
<evidence type="ECO:0000256" key="1">
    <source>
        <dbReference type="SAM" id="Phobius"/>
    </source>
</evidence>
<gene>
    <name evidence="2" type="ORF">G6CMJM_00537</name>
</gene>
<evidence type="ECO:0000313" key="2">
    <source>
        <dbReference type="EMBL" id="RYC72439.1"/>
    </source>
</evidence>
<dbReference type="EMBL" id="PRLK01000008">
    <property type="protein sequence ID" value="RYC72439.1"/>
    <property type="molecule type" value="Genomic_DNA"/>
</dbReference>
<dbReference type="Proteomes" id="UP001190925">
    <property type="component" value="Unassembled WGS sequence"/>
</dbReference>
<keyword evidence="3" id="KW-1185">Reference proteome</keyword>
<evidence type="ECO:0000313" key="3">
    <source>
        <dbReference type="Proteomes" id="UP001190925"/>
    </source>
</evidence>
<proteinExistence type="predicted"/>
<name>A0ABY0FJ88_9BACT</name>
<keyword evidence="1" id="KW-0812">Transmembrane</keyword>
<reference evidence="2 3" key="1">
    <citation type="journal article" date="2018" name="bioRxiv">
        <title>Evidence of independent acquisition and adaption of ultra-small bacteria to human hosts across the highly diverse yet reduced genomes of the phylum Saccharibacteria.</title>
        <authorList>
            <person name="McLean J.S."/>
            <person name="Bor B."/>
            <person name="To T.T."/>
            <person name="Liu Q."/>
            <person name="Kearns K.A."/>
            <person name="Solden L.M."/>
            <person name="Wrighton K.C."/>
            <person name="He X."/>
            <person name="Shi W."/>
        </authorList>
    </citation>
    <scope>NUCLEOTIDE SEQUENCE [LARGE SCALE GENOMIC DNA]</scope>
    <source>
        <strain evidence="2 3">TM7_CMJM_G6_1_HOT_870</strain>
    </source>
</reference>